<comment type="caution">
    <text evidence="1">The sequence shown here is derived from an EMBL/GenBank/DDBJ whole genome shotgun (WGS) entry which is preliminary data.</text>
</comment>
<dbReference type="EMBL" id="JBHLXJ010000036">
    <property type="protein sequence ID" value="MFC0352087.1"/>
    <property type="molecule type" value="Genomic_DNA"/>
</dbReference>
<sequence>MLNKKFIKLPALALLFCLLIAQVYLPTPVLAQQSLARVEYGLLEKMTEELNREFIAGSISANDVAELALSKVDQVQTVLQNFIRDKELQCQDNFFVTTCFDDLRLKRRQVQEVLKRINVEAKSFLRKARAAKLDAKIESKNAKEENSEEK</sequence>
<protein>
    <submittedName>
        <fullName evidence="1">Uncharacterized protein</fullName>
    </submittedName>
</protein>
<dbReference type="RefSeq" id="WP_390214863.1">
    <property type="nucleotide sequence ID" value="NZ_JBHLXJ010000036.1"/>
</dbReference>
<organism evidence="1 2">
    <name type="scientific">Undibacterium danionis</name>
    <dbReference type="NCBI Taxonomy" id="1812100"/>
    <lineage>
        <taxon>Bacteria</taxon>
        <taxon>Pseudomonadati</taxon>
        <taxon>Pseudomonadota</taxon>
        <taxon>Betaproteobacteria</taxon>
        <taxon>Burkholderiales</taxon>
        <taxon>Oxalobacteraceae</taxon>
        <taxon>Undibacterium</taxon>
    </lineage>
</organism>
<evidence type="ECO:0000313" key="1">
    <source>
        <dbReference type="EMBL" id="MFC0352087.1"/>
    </source>
</evidence>
<name>A0ABV6IJR9_9BURK</name>
<proteinExistence type="predicted"/>
<evidence type="ECO:0000313" key="2">
    <source>
        <dbReference type="Proteomes" id="UP001589844"/>
    </source>
</evidence>
<accession>A0ABV6IJR9</accession>
<reference evidence="1 2" key="1">
    <citation type="submission" date="2024-09" db="EMBL/GenBank/DDBJ databases">
        <authorList>
            <person name="Sun Q."/>
            <person name="Mori K."/>
        </authorList>
    </citation>
    <scope>NUCLEOTIDE SEQUENCE [LARGE SCALE GENOMIC DNA]</scope>
    <source>
        <strain evidence="1 2">CCM 8677</strain>
    </source>
</reference>
<keyword evidence="2" id="KW-1185">Reference proteome</keyword>
<dbReference type="Proteomes" id="UP001589844">
    <property type="component" value="Unassembled WGS sequence"/>
</dbReference>
<gene>
    <name evidence="1" type="ORF">ACFFJH_19875</name>
</gene>